<dbReference type="Proteomes" id="UP000318834">
    <property type="component" value="Unassembled WGS sequence"/>
</dbReference>
<evidence type="ECO:0000313" key="3">
    <source>
        <dbReference type="Proteomes" id="UP000318834"/>
    </source>
</evidence>
<evidence type="ECO:0000259" key="1">
    <source>
        <dbReference type="Pfam" id="PF13468"/>
    </source>
</evidence>
<comment type="caution">
    <text evidence="2">The sequence shown here is derived from an EMBL/GenBank/DDBJ whole genome shotgun (WGS) entry which is preliminary data.</text>
</comment>
<gene>
    <name evidence="2" type="ORF">E6H05_01340</name>
</gene>
<proteinExistence type="predicted"/>
<dbReference type="PANTHER" id="PTHR40265">
    <property type="entry name" value="BLL2707 PROTEIN"/>
    <property type="match status" value="1"/>
</dbReference>
<feature type="domain" description="Glyoxalase-like" evidence="1">
    <location>
        <begin position="90"/>
        <end position="279"/>
    </location>
</feature>
<protein>
    <submittedName>
        <fullName evidence="2">VOC family protein</fullName>
    </submittedName>
</protein>
<organism evidence="2 3">
    <name type="scientific">Candidatus Segetimicrobium genomatis</name>
    <dbReference type="NCBI Taxonomy" id="2569760"/>
    <lineage>
        <taxon>Bacteria</taxon>
        <taxon>Bacillati</taxon>
        <taxon>Candidatus Sysuimicrobiota</taxon>
        <taxon>Candidatus Sysuimicrobiia</taxon>
        <taxon>Candidatus Sysuimicrobiales</taxon>
        <taxon>Candidatus Segetimicrobiaceae</taxon>
        <taxon>Candidatus Segetimicrobium</taxon>
    </lineage>
</organism>
<dbReference type="Pfam" id="PF13468">
    <property type="entry name" value="Glyoxalase_3"/>
    <property type="match status" value="1"/>
</dbReference>
<dbReference type="EMBL" id="VBAP01000007">
    <property type="protein sequence ID" value="TMI77031.1"/>
    <property type="molecule type" value="Genomic_DNA"/>
</dbReference>
<sequence>MDRDSAGAVCGCHGARGQGCHPRTAHPIASPRVRGPAVRTLPARRSPWPHAGRDLHGPRAGHHLPHGGQARALGLGIPPGTSVPTLSLSLDHVVIFVEDLRRASEDYAALGFTVVPGGVHAGALTHNALIPFADGRYLELLALTVSWKRRALRMLARGGLEGILMRRSPLLGRAIRRIRSGEGLADFALACSPLAEVVGVGEIDGPVSGGRVRPDGQKLSWRLAFPRAPVLPFLIEDVTPRHLRVPGNVIHPNGAAGVQALTVATGSFDRAVAHYQTLLGREPFETVAPIPRSLGVEFRLNGVVIRLMAPIGPAHPLRASLARRGEGLYGVVLSADRAANLDPARTHGAQITLAHPRNSTS</sequence>
<dbReference type="Gene3D" id="3.10.180.10">
    <property type="entry name" value="2,3-Dihydroxybiphenyl 1,2-Dioxygenase, domain 1"/>
    <property type="match status" value="2"/>
</dbReference>
<evidence type="ECO:0000313" key="2">
    <source>
        <dbReference type="EMBL" id="TMI77031.1"/>
    </source>
</evidence>
<dbReference type="SUPFAM" id="SSF54593">
    <property type="entry name" value="Glyoxalase/Bleomycin resistance protein/Dihydroxybiphenyl dioxygenase"/>
    <property type="match status" value="2"/>
</dbReference>
<reference evidence="2 3" key="1">
    <citation type="journal article" date="2019" name="Nat. Microbiol.">
        <title>Mediterranean grassland soil C-N compound turnover is dependent on rainfall and depth, and is mediated by genomically divergent microorganisms.</title>
        <authorList>
            <person name="Diamond S."/>
            <person name="Andeer P.F."/>
            <person name="Li Z."/>
            <person name="Crits-Christoph A."/>
            <person name="Burstein D."/>
            <person name="Anantharaman K."/>
            <person name="Lane K.R."/>
            <person name="Thomas B.C."/>
            <person name="Pan C."/>
            <person name="Northen T.R."/>
            <person name="Banfield J.F."/>
        </authorList>
    </citation>
    <scope>NUCLEOTIDE SEQUENCE [LARGE SCALE GENOMIC DNA]</scope>
    <source>
        <strain evidence="2">NP_8</strain>
    </source>
</reference>
<dbReference type="PANTHER" id="PTHR40265:SF1">
    <property type="entry name" value="GLYOXALASE-LIKE DOMAIN-CONTAINING PROTEIN"/>
    <property type="match status" value="1"/>
</dbReference>
<dbReference type="InterPro" id="IPR029068">
    <property type="entry name" value="Glyas_Bleomycin-R_OHBP_Dase"/>
</dbReference>
<dbReference type="AlphaFoldDB" id="A0A537J0E6"/>
<dbReference type="InterPro" id="IPR025870">
    <property type="entry name" value="Glyoxalase-like_dom"/>
</dbReference>
<name>A0A537J0E6_9BACT</name>
<accession>A0A537J0E6</accession>